<dbReference type="InterPro" id="IPR003141">
    <property type="entry name" value="Pol/His_phosphatase_N"/>
</dbReference>
<dbReference type="InterPro" id="IPR016195">
    <property type="entry name" value="Pol/histidinol_Pase-like"/>
</dbReference>
<dbReference type="SMART" id="SM00481">
    <property type="entry name" value="POLIIIAc"/>
    <property type="match status" value="1"/>
</dbReference>
<reference evidence="2 3" key="1">
    <citation type="submission" date="2019-03" db="EMBL/GenBank/DDBJ databases">
        <title>This is whole genome sequence of Paenibacillus sp MS74 strain.</title>
        <authorList>
            <person name="Trinh H.N."/>
        </authorList>
    </citation>
    <scope>NUCLEOTIDE SEQUENCE [LARGE SCALE GENOMIC DNA]</scope>
    <source>
        <strain evidence="2 3">MS74</strain>
    </source>
</reference>
<dbReference type="RefSeq" id="WP_133226418.1">
    <property type="nucleotide sequence ID" value="NZ_SMRT01000002.1"/>
</dbReference>
<gene>
    <name evidence="2" type="ORF">E1757_07925</name>
</gene>
<keyword evidence="3" id="KW-1185">Reference proteome</keyword>
<evidence type="ECO:0000313" key="3">
    <source>
        <dbReference type="Proteomes" id="UP000295636"/>
    </source>
</evidence>
<dbReference type="AlphaFoldDB" id="A0A4R5KW57"/>
<dbReference type="Gene3D" id="3.20.20.140">
    <property type="entry name" value="Metal-dependent hydrolases"/>
    <property type="match status" value="1"/>
</dbReference>
<sequence length="428" mass="47857">MNSDNRKSTTVNFSRSIRHEEQSTYVEIPFEMPTRVEEITVSYKVNSHGGPKAVIDLGVRDQERVRGWSGGARTEFRLGLEKATPGYLPGPLTPGGWAVLHNAYKVPEEGCTVEVTITFYERTRRWLKGDLHTHSVNSDGKYTLEQNAAIMEQLGCDFIAMTDHNTSSQNRTYPRGTSVVMIPGYEFTTNFGHSNFLGVTDPLDEFRVASQDDVHARLGTARERGAKIVLNHPHCDFCPWEWDFQVDHDWVEVWNGPWSERNARTLRWWQEQLAGGRRLTAVGGSDVHSPDPYIKHAEPCTWVLAETKTVDDILDGIDAGHVSISCSPEGPFVELQCGNYTIGETVPKDERNRTIRLQANALRAGDRIKLIGNNGVVVDVAPETTDGTAELLADAEHLSFLRAEVWRPVRPGGGFVLAALTNPIYFNQ</sequence>
<comment type="caution">
    <text evidence="2">The sequence shown here is derived from an EMBL/GenBank/DDBJ whole genome shotgun (WGS) entry which is preliminary data.</text>
</comment>
<dbReference type="PANTHER" id="PTHR42924">
    <property type="entry name" value="EXONUCLEASE"/>
    <property type="match status" value="1"/>
</dbReference>
<evidence type="ECO:0000313" key="2">
    <source>
        <dbReference type="EMBL" id="TDF99742.1"/>
    </source>
</evidence>
<dbReference type="PANTHER" id="PTHR42924:SF3">
    <property type="entry name" value="POLYMERASE_HISTIDINOL PHOSPHATASE N-TERMINAL DOMAIN-CONTAINING PROTEIN"/>
    <property type="match status" value="1"/>
</dbReference>
<proteinExistence type="predicted"/>
<name>A0A4R5KW57_9BACL</name>
<dbReference type="SUPFAM" id="SSF89550">
    <property type="entry name" value="PHP domain-like"/>
    <property type="match status" value="1"/>
</dbReference>
<dbReference type="EMBL" id="SMRT01000002">
    <property type="protein sequence ID" value="TDF99742.1"/>
    <property type="molecule type" value="Genomic_DNA"/>
</dbReference>
<dbReference type="NCBIfam" id="NF038032">
    <property type="entry name" value="CehA_McbA_metalo"/>
    <property type="match status" value="1"/>
</dbReference>
<dbReference type="GO" id="GO:0004534">
    <property type="term" value="F:5'-3' RNA exonuclease activity"/>
    <property type="evidence" value="ECO:0007669"/>
    <property type="project" value="TreeGrafter"/>
</dbReference>
<protein>
    <submittedName>
        <fullName evidence="2">Phosphoesterase</fullName>
    </submittedName>
</protein>
<accession>A0A4R5KW57</accession>
<organism evidence="2 3">
    <name type="scientific">Paenibacillus piri</name>
    <dbReference type="NCBI Taxonomy" id="2547395"/>
    <lineage>
        <taxon>Bacteria</taxon>
        <taxon>Bacillati</taxon>
        <taxon>Bacillota</taxon>
        <taxon>Bacilli</taxon>
        <taxon>Bacillales</taxon>
        <taxon>Paenibacillaceae</taxon>
        <taxon>Paenibacillus</taxon>
    </lineage>
</organism>
<dbReference type="InterPro" id="IPR052018">
    <property type="entry name" value="PHP_domain"/>
</dbReference>
<dbReference type="Proteomes" id="UP000295636">
    <property type="component" value="Unassembled WGS sequence"/>
</dbReference>
<feature type="domain" description="Polymerase/histidinol phosphatase N-terminal" evidence="1">
    <location>
        <begin position="129"/>
        <end position="191"/>
    </location>
</feature>
<dbReference type="GO" id="GO:0035312">
    <property type="term" value="F:5'-3' DNA exonuclease activity"/>
    <property type="evidence" value="ECO:0007669"/>
    <property type="project" value="TreeGrafter"/>
</dbReference>
<dbReference type="OrthoDB" id="9804333at2"/>
<evidence type="ECO:0000259" key="1">
    <source>
        <dbReference type="SMART" id="SM00481"/>
    </source>
</evidence>